<evidence type="ECO:0000256" key="8">
    <source>
        <dbReference type="ARBA" id="ARBA00023180"/>
    </source>
</evidence>
<feature type="compositionally biased region" description="Polar residues" evidence="9">
    <location>
        <begin position="140"/>
        <end position="172"/>
    </location>
</feature>
<feature type="transmembrane region" description="Helical" evidence="10">
    <location>
        <begin position="547"/>
        <end position="567"/>
    </location>
</feature>
<feature type="compositionally biased region" description="Polar residues" evidence="9">
    <location>
        <begin position="185"/>
        <end position="197"/>
    </location>
</feature>
<keyword evidence="5 10" id="KW-0812">Transmembrane</keyword>
<dbReference type="AlphaFoldDB" id="A0A9W4UV07"/>
<gene>
    <name evidence="12" type="ORF">PDIGIT_LOCUS14852</name>
</gene>
<dbReference type="InterPro" id="IPR020846">
    <property type="entry name" value="MFS_dom"/>
</dbReference>
<dbReference type="FunFam" id="1.20.1250.20:FF:000196">
    <property type="entry name" value="MFS toxin efflux pump (AflT)"/>
    <property type="match status" value="1"/>
</dbReference>
<feature type="transmembrane region" description="Helical" evidence="10">
    <location>
        <begin position="517"/>
        <end position="541"/>
    </location>
</feature>
<dbReference type="Gene3D" id="1.20.1250.20">
    <property type="entry name" value="MFS general substrate transporter like domains"/>
    <property type="match status" value="1"/>
</dbReference>
<dbReference type="Pfam" id="PF07690">
    <property type="entry name" value="MFS_1"/>
    <property type="match status" value="1"/>
</dbReference>
<feature type="transmembrane region" description="Helical" evidence="10">
    <location>
        <begin position="252"/>
        <end position="270"/>
    </location>
</feature>
<feature type="domain" description="Major facilitator superfamily (MFS) profile" evidence="11">
    <location>
        <begin position="217"/>
        <end position="705"/>
    </location>
</feature>
<proteinExistence type="inferred from homology"/>
<evidence type="ECO:0000256" key="7">
    <source>
        <dbReference type="ARBA" id="ARBA00023136"/>
    </source>
</evidence>
<reference evidence="12" key="1">
    <citation type="submission" date="2023-01" db="EMBL/GenBank/DDBJ databases">
        <authorList>
            <person name="Van Ghelder C."/>
            <person name="Rancurel C."/>
        </authorList>
    </citation>
    <scope>NUCLEOTIDE SEQUENCE</scope>
    <source>
        <strain evidence="12">CNCM I-4278</strain>
    </source>
</reference>
<feature type="transmembrane region" description="Helical" evidence="10">
    <location>
        <begin position="574"/>
        <end position="593"/>
    </location>
</feature>
<feature type="transmembrane region" description="Helical" evidence="10">
    <location>
        <begin position="312"/>
        <end position="334"/>
    </location>
</feature>
<keyword evidence="6 10" id="KW-1133">Transmembrane helix</keyword>
<name>A0A9W4UV07_9PLEO</name>
<sequence>MLSIHYTPSTALGTLSASRQPSVRPCHPSSAQRLPDFSSLDCKLPRLQRTTEDVNKHSAMDDSISQPFLLSSCSHCHPSLLMTLGPGTTYNPPMLPQSITTARSRLSLFNPQTLAFLSIYPANQHTIPRTTMNETRDTRPVSTANSDATTIAMPNNNSTISAEKQPADSNVVSAAPSDRAVSVDANAQASEKQTASHSDADEVDDHEYPTAWKLAVITIALCLSVFCMALDNTIIATAIPRITDQFKALNDVGWYGSSYLLTTCATQLIYGKFYTFYSIKWVYVSALFIFEVGSLICGVAPNSTTLIIGRAIAGVGSAGIFSGAILIVASAVPLRQRPTYMGLIGGMYGIASVAGPLLGGVFTDKLTWRWCFYINLPFGAVTAAFIIPFFNIKRKGPKQQATWREQVAKFDLYGTALFLPAIICLLLALQWGGTTYAWNDGRIIACLVLFAVLIAGFIAVQVWKQENATVPPRVFLNRNVWGSALFISMLGAAFFVVVYYLPLWFQAIKGASATKSGIMNLPAILGLVIISMLGGAAVSAIGYYTPFMLTSSILMAVGAGLLTTFTVDTHHSKWIGYQFIFGAGVGFGMQQPLVAVQTVLAKNDIAIGTAIIMFSQTLGGALFISVGQNVFTNQLAKNLASAVPDLNPSIVTHVGATALKQVVEEKFLKGVLIAYNEALTQTMYVSVATATLSIVGAAFVQWKSMKGKEIQMGAA</sequence>
<comment type="caution">
    <text evidence="12">The sequence shown here is derived from an EMBL/GenBank/DDBJ whole genome shotgun (WGS) entry which is preliminary data.</text>
</comment>
<dbReference type="SUPFAM" id="SSF103473">
    <property type="entry name" value="MFS general substrate transporter"/>
    <property type="match status" value="1"/>
</dbReference>
<dbReference type="FunFam" id="1.20.1720.10:FF:000012">
    <property type="entry name" value="MFS toxin efflux pump (AflT)"/>
    <property type="match status" value="1"/>
</dbReference>
<feature type="transmembrane region" description="Helical" evidence="10">
    <location>
        <begin position="282"/>
        <end position="300"/>
    </location>
</feature>
<accession>A0A9W4UV07</accession>
<keyword evidence="8" id="KW-0325">Glycoprotein</keyword>
<evidence type="ECO:0000256" key="10">
    <source>
        <dbReference type="SAM" id="Phobius"/>
    </source>
</evidence>
<evidence type="ECO:0000313" key="12">
    <source>
        <dbReference type="EMBL" id="CAI6341652.1"/>
    </source>
</evidence>
<dbReference type="PROSITE" id="PS50850">
    <property type="entry name" value="MFS"/>
    <property type="match status" value="1"/>
</dbReference>
<feature type="transmembrane region" description="Helical" evidence="10">
    <location>
        <begin position="443"/>
        <end position="463"/>
    </location>
</feature>
<feature type="transmembrane region" description="Helical" evidence="10">
    <location>
        <begin position="412"/>
        <end position="431"/>
    </location>
</feature>
<dbReference type="PANTHER" id="PTHR23501">
    <property type="entry name" value="MAJOR FACILITATOR SUPERFAMILY"/>
    <property type="match status" value="1"/>
</dbReference>
<dbReference type="GO" id="GO:0022857">
    <property type="term" value="F:transmembrane transporter activity"/>
    <property type="evidence" value="ECO:0007669"/>
    <property type="project" value="InterPro"/>
</dbReference>
<keyword evidence="3" id="KW-0813">Transport</keyword>
<dbReference type="EMBL" id="CAOQHR010000012">
    <property type="protein sequence ID" value="CAI6341652.1"/>
    <property type="molecule type" value="Genomic_DNA"/>
</dbReference>
<keyword evidence="7 10" id="KW-0472">Membrane</keyword>
<feature type="transmembrane region" description="Helical" evidence="10">
    <location>
        <begin position="211"/>
        <end position="231"/>
    </location>
</feature>
<feature type="region of interest" description="Disordered" evidence="9">
    <location>
        <begin position="14"/>
        <end position="34"/>
    </location>
</feature>
<evidence type="ECO:0000256" key="2">
    <source>
        <dbReference type="ARBA" id="ARBA00007520"/>
    </source>
</evidence>
<dbReference type="PRINTS" id="PR01036">
    <property type="entry name" value="TCRTETB"/>
</dbReference>
<dbReference type="InterPro" id="IPR011701">
    <property type="entry name" value="MFS"/>
</dbReference>
<evidence type="ECO:0000256" key="9">
    <source>
        <dbReference type="SAM" id="MobiDB-lite"/>
    </source>
</evidence>
<comment type="subcellular location">
    <subcellularLocation>
        <location evidence="1">Cell membrane</location>
        <topology evidence="1">Multi-pass membrane protein</topology>
    </subcellularLocation>
</comment>
<evidence type="ECO:0000313" key="13">
    <source>
        <dbReference type="Proteomes" id="UP001152607"/>
    </source>
</evidence>
<evidence type="ECO:0000259" key="11">
    <source>
        <dbReference type="PROSITE" id="PS50850"/>
    </source>
</evidence>
<dbReference type="InterPro" id="IPR036259">
    <property type="entry name" value="MFS_trans_sf"/>
</dbReference>
<feature type="region of interest" description="Disordered" evidence="9">
    <location>
        <begin position="133"/>
        <end position="202"/>
    </location>
</feature>
<dbReference type="Gene3D" id="1.20.1720.10">
    <property type="entry name" value="Multidrug resistance protein D"/>
    <property type="match status" value="1"/>
</dbReference>
<evidence type="ECO:0000256" key="6">
    <source>
        <dbReference type="ARBA" id="ARBA00022989"/>
    </source>
</evidence>
<feature type="transmembrane region" description="Helical" evidence="10">
    <location>
        <begin position="340"/>
        <end position="363"/>
    </location>
</feature>
<organism evidence="12 13">
    <name type="scientific">Periconia digitata</name>
    <dbReference type="NCBI Taxonomy" id="1303443"/>
    <lineage>
        <taxon>Eukaryota</taxon>
        <taxon>Fungi</taxon>
        <taxon>Dikarya</taxon>
        <taxon>Ascomycota</taxon>
        <taxon>Pezizomycotina</taxon>
        <taxon>Dothideomycetes</taxon>
        <taxon>Pleosporomycetidae</taxon>
        <taxon>Pleosporales</taxon>
        <taxon>Massarineae</taxon>
        <taxon>Periconiaceae</taxon>
        <taxon>Periconia</taxon>
    </lineage>
</organism>
<feature type="transmembrane region" description="Helical" evidence="10">
    <location>
        <begin position="605"/>
        <end position="627"/>
    </location>
</feature>
<protein>
    <recommendedName>
        <fullName evidence="11">Major facilitator superfamily (MFS) profile domain-containing protein</fullName>
    </recommendedName>
</protein>
<evidence type="ECO:0000256" key="3">
    <source>
        <dbReference type="ARBA" id="ARBA00022448"/>
    </source>
</evidence>
<comment type="similarity">
    <text evidence="2">Belongs to the major facilitator superfamily. TCR/Tet family.</text>
</comment>
<dbReference type="Proteomes" id="UP001152607">
    <property type="component" value="Unassembled WGS sequence"/>
</dbReference>
<feature type="transmembrane region" description="Helical" evidence="10">
    <location>
        <begin position="370"/>
        <end position="392"/>
    </location>
</feature>
<dbReference type="PANTHER" id="PTHR23501:SF199">
    <property type="entry name" value="MFS EFFLUX TRANSPORTER INPD-RELATED"/>
    <property type="match status" value="1"/>
</dbReference>
<dbReference type="OrthoDB" id="10021397at2759"/>
<keyword evidence="4" id="KW-1003">Cell membrane</keyword>
<evidence type="ECO:0000256" key="1">
    <source>
        <dbReference type="ARBA" id="ARBA00004651"/>
    </source>
</evidence>
<evidence type="ECO:0000256" key="4">
    <source>
        <dbReference type="ARBA" id="ARBA00022475"/>
    </source>
</evidence>
<dbReference type="FunFam" id="1.20.1250.20:FF:000489">
    <property type="entry name" value="MFS general substrate transporter"/>
    <property type="match status" value="1"/>
</dbReference>
<keyword evidence="13" id="KW-1185">Reference proteome</keyword>
<evidence type="ECO:0000256" key="5">
    <source>
        <dbReference type="ARBA" id="ARBA00022692"/>
    </source>
</evidence>
<feature type="transmembrane region" description="Helical" evidence="10">
    <location>
        <begin position="483"/>
        <end position="505"/>
    </location>
</feature>
<dbReference type="GO" id="GO:0005886">
    <property type="term" value="C:plasma membrane"/>
    <property type="evidence" value="ECO:0007669"/>
    <property type="project" value="UniProtKB-SubCell"/>
</dbReference>
<dbReference type="CDD" id="cd17502">
    <property type="entry name" value="MFS_Azr1_MDR_like"/>
    <property type="match status" value="1"/>
</dbReference>